<dbReference type="Pfam" id="PF22636">
    <property type="entry name" value="FlK"/>
    <property type="match status" value="1"/>
</dbReference>
<keyword evidence="3" id="KW-1185">Reference proteome</keyword>
<dbReference type="PANTHER" id="PTHR36934">
    <property type="entry name" value="BLR0278 PROTEIN"/>
    <property type="match status" value="1"/>
</dbReference>
<evidence type="ECO:0000259" key="1">
    <source>
        <dbReference type="Pfam" id="PF22636"/>
    </source>
</evidence>
<evidence type="ECO:0000313" key="3">
    <source>
        <dbReference type="Proteomes" id="UP001596109"/>
    </source>
</evidence>
<reference evidence="3" key="1">
    <citation type="journal article" date="2019" name="Int. J. Syst. Evol. Microbiol.">
        <title>The Global Catalogue of Microorganisms (GCM) 10K type strain sequencing project: providing services to taxonomists for standard genome sequencing and annotation.</title>
        <authorList>
            <consortium name="The Broad Institute Genomics Platform"/>
            <consortium name="The Broad Institute Genome Sequencing Center for Infectious Disease"/>
            <person name="Wu L."/>
            <person name="Ma J."/>
        </authorList>
    </citation>
    <scope>NUCLEOTIDE SEQUENCE [LARGE SCALE GENOMIC DNA]</scope>
    <source>
        <strain evidence="3">CGMCC 4.1434</strain>
    </source>
</reference>
<dbReference type="RefSeq" id="WP_381434992.1">
    <property type="nucleotide sequence ID" value="NZ_JBHSNO010000006.1"/>
</dbReference>
<gene>
    <name evidence="2" type="ORF">ACFPRA_12440</name>
</gene>
<proteinExistence type="predicted"/>
<dbReference type="InterPro" id="IPR025540">
    <property type="entry name" value="FlK"/>
</dbReference>
<dbReference type="SUPFAM" id="SSF54637">
    <property type="entry name" value="Thioesterase/thiol ester dehydrase-isomerase"/>
    <property type="match status" value="1"/>
</dbReference>
<dbReference type="EMBL" id="JBHSNO010000006">
    <property type="protein sequence ID" value="MFC5589705.1"/>
    <property type="molecule type" value="Genomic_DNA"/>
</dbReference>
<sequence>MVKRLKIGDLHTTTIKVTKEMFAQFEGEVVHPTYSTVSMVYHMEWVSRNLILPYLEDGEEGMGAAVTVKHIAPSGLDSIVEVIAVVCEVSECEVVTEVTLKNEYGLIGIGEVKQVILPKEVIQKKLKKQDASHA</sequence>
<protein>
    <submittedName>
        <fullName evidence="2">Thioesterase family protein</fullName>
    </submittedName>
</protein>
<evidence type="ECO:0000313" key="2">
    <source>
        <dbReference type="EMBL" id="MFC5589705.1"/>
    </source>
</evidence>
<organism evidence="2 3">
    <name type="scientific">Sporosarcina soli</name>
    <dbReference type="NCBI Taxonomy" id="334736"/>
    <lineage>
        <taxon>Bacteria</taxon>
        <taxon>Bacillati</taxon>
        <taxon>Bacillota</taxon>
        <taxon>Bacilli</taxon>
        <taxon>Bacillales</taxon>
        <taxon>Caryophanaceae</taxon>
        <taxon>Sporosarcina</taxon>
    </lineage>
</organism>
<dbReference type="InterPro" id="IPR029069">
    <property type="entry name" value="HotDog_dom_sf"/>
</dbReference>
<dbReference type="InterPro" id="IPR054485">
    <property type="entry name" value="FlK-like_dom"/>
</dbReference>
<name>A0ABW0TJT1_9BACL</name>
<feature type="domain" description="Fluoroacetyl-CoA-specific thioesterase-like" evidence="1">
    <location>
        <begin position="17"/>
        <end position="120"/>
    </location>
</feature>
<comment type="caution">
    <text evidence="2">The sequence shown here is derived from an EMBL/GenBank/DDBJ whole genome shotgun (WGS) entry which is preliminary data.</text>
</comment>
<dbReference type="PANTHER" id="PTHR36934:SF1">
    <property type="entry name" value="THIOESTERASE DOMAIN-CONTAINING PROTEIN"/>
    <property type="match status" value="1"/>
</dbReference>
<dbReference type="Gene3D" id="3.10.129.10">
    <property type="entry name" value="Hotdog Thioesterase"/>
    <property type="match status" value="1"/>
</dbReference>
<accession>A0ABW0TJT1</accession>
<dbReference type="Proteomes" id="UP001596109">
    <property type="component" value="Unassembled WGS sequence"/>
</dbReference>